<evidence type="ECO:0000256" key="1">
    <source>
        <dbReference type="ARBA" id="ARBA00004141"/>
    </source>
</evidence>
<feature type="transmembrane region" description="Helical" evidence="6">
    <location>
        <begin position="91"/>
        <end position="110"/>
    </location>
</feature>
<keyword evidence="3 6" id="KW-0812">Transmembrane</keyword>
<feature type="transmembrane region" description="Helical" evidence="6">
    <location>
        <begin position="143"/>
        <end position="160"/>
    </location>
</feature>
<dbReference type="EMBL" id="CAJNBH010000014">
    <property type="protein sequence ID" value="CAE6791001.1"/>
    <property type="molecule type" value="Genomic_DNA"/>
</dbReference>
<comment type="subcellular location">
    <subcellularLocation>
        <location evidence="1">Membrane</location>
        <topology evidence="1">Multi-pass membrane protein</topology>
    </subcellularLocation>
</comment>
<dbReference type="Pfam" id="PF01184">
    <property type="entry name" value="Gpr1_Fun34_YaaH"/>
    <property type="match status" value="1"/>
</dbReference>
<dbReference type="Proteomes" id="UP000673821">
    <property type="component" value="Unassembled WGS sequence"/>
</dbReference>
<evidence type="ECO:0000256" key="5">
    <source>
        <dbReference type="ARBA" id="ARBA00023136"/>
    </source>
</evidence>
<dbReference type="InterPro" id="IPR000791">
    <property type="entry name" value="Gpr1/Fun34/SatP-like"/>
</dbReference>
<sequence length="224" mass="24469">MRGACLKDGRAIDLYLFLNEEFIMNIKAPNPAALGLAGFALTTWLLSMINAGWFSGTAMGMVLAVAFAYGGTAQMLAGLMEIPRGNTFGATAFLSYGAFWWSFALFVLFLHGTVPAAFIGWYLFLWGVFTLYMWVATWRAPRALQLVFLSLWVTFFVLAASEWTGLEWLRHAGGYLGLVTALLAFYLSAAEIINEAHGRTVLPVGTVAQEIDVTVTVTEGLRGA</sequence>
<feature type="transmembrane region" description="Helical" evidence="6">
    <location>
        <begin position="172"/>
        <end position="189"/>
    </location>
</feature>
<evidence type="ECO:0000313" key="8">
    <source>
        <dbReference type="Proteomes" id="UP000673821"/>
    </source>
</evidence>
<dbReference type="InterPro" id="IPR047623">
    <property type="entry name" value="SatP"/>
</dbReference>
<dbReference type="PANTHER" id="PTHR30178:SF3">
    <property type="entry name" value="SUCCINATE-ACETATE_PROTON SYMPORTER SATP"/>
    <property type="match status" value="1"/>
</dbReference>
<keyword evidence="4 6" id="KW-1133">Transmembrane helix</keyword>
<proteinExistence type="inferred from homology"/>
<organism evidence="7 8">
    <name type="scientific">Paraburkholderia nemoris</name>
    <dbReference type="NCBI Taxonomy" id="2793076"/>
    <lineage>
        <taxon>Bacteria</taxon>
        <taxon>Pseudomonadati</taxon>
        <taxon>Pseudomonadota</taxon>
        <taxon>Betaproteobacteria</taxon>
        <taxon>Burkholderiales</taxon>
        <taxon>Burkholderiaceae</taxon>
        <taxon>Paraburkholderia</taxon>
    </lineage>
</organism>
<comment type="similarity">
    <text evidence="2">Belongs to the acetate uptake transporter (AceTr) (TC 2.A.96) family.</text>
</comment>
<evidence type="ECO:0000256" key="6">
    <source>
        <dbReference type="SAM" id="Phobius"/>
    </source>
</evidence>
<evidence type="ECO:0000256" key="2">
    <source>
        <dbReference type="ARBA" id="ARBA00005587"/>
    </source>
</evidence>
<keyword evidence="5 6" id="KW-0472">Membrane</keyword>
<evidence type="ECO:0000313" key="7">
    <source>
        <dbReference type="EMBL" id="CAE6791001.1"/>
    </source>
</evidence>
<feature type="transmembrane region" description="Helical" evidence="6">
    <location>
        <begin position="59"/>
        <end position="79"/>
    </location>
</feature>
<comment type="caution">
    <text evidence="7">The sequence shown here is derived from an EMBL/GenBank/DDBJ whole genome shotgun (WGS) entry which is preliminary data.</text>
</comment>
<evidence type="ECO:0000256" key="3">
    <source>
        <dbReference type="ARBA" id="ARBA00022692"/>
    </source>
</evidence>
<dbReference type="PANTHER" id="PTHR30178">
    <property type="entry name" value="INNER MEMBRANE PROTEIN YAAH"/>
    <property type="match status" value="1"/>
</dbReference>
<keyword evidence="8" id="KW-1185">Reference proteome</keyword>
<feature type="transmembrane region" description="Helical" evidence="6">
    <location>
        <begin position="32"/>
        <end position="53"/>
    </location>
</feature>
<accession>A0ABN7MB75</accession>
<name>A0ABN7MB75_9BURK</name>
<gene>
    <name evidence="7" type="primary">satP_2</name>
    <name evidence="7" type="ORF">R69776_04762</name>
</gene>
<dbReference type="NCBIfam" id="NF038013">
    <property type="entry name" value="AceTr_1"/>
    <property type="match status" value="1"/>
</dbReference>
<protein>
    <submittedName>
        <fullName evidence="7">Succinate-acetate/proton symporter SatP</fullName>
    </submittedName>
</protein>
<feature type="transmembrane region" description="Helical" evidence="6">
    <location>
        <begin position="116"/>
        <end position="136"/>
    </location>
</feature>
<evidence type="ECO:0000256" key="4">
    <source>
        <dbReference type="ARBA" id="ARBA00022989"/>
    </source>
</evidence>
<reference evidence="7 8" key="1">
    <citation type="submission" date="2021-02" db="EMBL/GenBank/DDBJ databases">
        <authorList>
            <person name="Vanwijnsberghe S."/>
        </authorList>
    </citation>
    <scope>NUCLEOTIDE SEQUENCE [LARGE SCALE GENOMIC DNA]</scope>
    <source>
        <strain evidence="7 8">R-69776</strain>
    </source>
</reference>